<feature type="transmembrane region" description="Helical" evidence="1">
    <location>
        <begin position="185"/>
        <end position="203"/>
    </location>
</feature>
<reference evidence="3" key="1">
    <citation type="submission" date="2023-07" db="EMBL/GenBank/DDBJ databases">
        <title>Brevundimonas soil sp. nov., isolated from the soil of chemical plant.</title>
        <authorList>
            <person name="Wu N."/>
        </authorList>
    </citation>
    <scope>NUCLEOTIDE SEQUENCE</scope>
    <source>
        <strain evidence="3">XZ-24</strain>
    </source>
</reference>
<dbReference type="Proteomes" id="UP001169063">
    <property type="component" value="Unassembled WGS sequence"/>
</dbReference>
<name>A0ABT8SM67_9CAUL</name>
<keyword evidence="1" id="KW-0472">Membrane</keyword>
<proteinExistence type="predicted"/>
<dbReference type="RefSeq" id="WP_302110072.1">
    <property type="nucleotide sequence ID" value="NZ_JAUKTR010000003.1"/>
</dbReference>
<organism evidence="3 4">
    <name type="scientific">Peiella sedimenti</name>
    <dbReference type="NCBI Taxonomy" id="3061083"/>
    <lineage>
        <taxon>Bacteria</taxon>
        <taxon>Pseudomonadati</taxon>
        <taxon>Pseudomonadota</taxon>
        <taxon>Alphaproteobacteria</taxon>
        <taxon>Caulobacterales</taxon>
        <taxon>Caulobacteraceae</taxon>
        <taxon>Peiella</taxon>
    </lineage>
</organism>
<feature type="transmembrane region" description="Helical" evidence="1">
    <location>
        <begin position="97"/>
        <end position="115"/>
    </location>
</feature>
<evidence type="ECO:0000313" key="4">
    <source>
        <dbReference type="Proteomes" id="UP001169063"/>
    </source>
</evidence>
<feature type="transmembrane region" description="Helical" evidence="1">
    <location>
        <begin position="273"/>
        <end position="294"/>
    </location>
</feature>
<gene>
    <name evidence="3" type="ORF">Q0812_09440</name>
</gene>
<evidence type="ECO:0000259" key="2">
    <source>
        <dbReference type="Pfam" id="PF06724"/>
    </source>
</evidence>
<keyword evidence="4" id="KW-1185">Reference proteome</keyword>
<feature type="transmembrane region" description="Helical" evidence="1">
    <location>
        <begin position="236"/>
        <end position="253"/>
    </location>
</feature>
<evidence type="ECO:0000256" key="1">
    <source>
        <dbReference type="SAM" id="Phobius"/>
    </source>
</evidence>
<dbReference type="InterPro" id="IPR009597">
    <property type="entry name" value="DUF1206"/>
</dbReference>
<feature type="domain" description="DUF1206" evidence="2">
    <location>
        <begin position="52"/>
        <end position="119"/>
    </location>
</feature>
<accession>A0ABT8SM67</accession>
<sequence length="308" mass="32904">MSLSLPSPPSPDALSRALHRPWRRLTHLVQSRWPWASRLPPLAKWVEWAARAGYGGRGFVYLSAGALSLLAATDHIRDAAGSSGAAGWLAGQPYGQVWLLALGISLWAFVLWRAIQAIFDPDRHGTGAKGLAKRGGQALSGVFYGVLAATVFEYLDEYGGRTEAEDTAENQQKAAEVLALPFGEALLILIGLIILAIGLGNLIRALREDFTEGLDCSDRARRWAEPLARAGYGARGLAYLPLAVFVLLAGLRAEAGSVTSFAGGLEALERQPGGSMVLGALAAGLMAFGAFAFVEARWRRIRAPKELS</sequence>
<evidence type="ECO:0000313" key="3">
    <source>
        <dbReference type="EMBL" id="MDO1559650.1"/>
    </source>
</evidence>
<comment type="caution">
    <text evidence="3">The sequence shown here is derived from an EMBL/GenBank/DDBJ whole genome shotgun (WGS) entry which is preliminary data.</text>
</comment>
<keyword evidence="1" id="KW-0812">Transmembrane</keyword>
<dbReference type="EMBL" id="JAUKTR010000003">
    <property type="protein sequence ID" value="MDO1559650.1"/>
    <property type="molecule type" value="Genomic_DNA"/>
</dbReference>
<dbReference type="Pfam" id="PF06724">
    <property type="entry name" value="DUF1206"/>
    <property type="match status" value="3"/>
</dbReference>
<keyword evidence="1" id="KW-1133">Transmembrane helix</keyword>
<feature type="domain" description="DUF1206" evidence="2">
    <location>
        <begin position="136"/>
        <end position="207"/>
    </location>
</feature>
<protein>
    <submittedName>
        <fullName evidence="3">DUF1206 domain-containing protein</fullName>
    </submittedName>
</protein>
<feature type="transmembrane region" description="Helical" evidence="1">
    <location>
        <begin position="136"/>
        <end position="155"/>
    </location>
</feature>
<feature type="domain" description="DUF1206" evidence="2">
    <location>
        <begin position="230"/>
        <end position="299"/>
    </location>
</feature>